<reference evidence="1" key="1">
    <citation type="journal article" date="2015" name="Nature">
        <title>Complex archaea that bridge the gap between prokaryotes and eukaryotes.</title>
        <authorList>
            <person name="Spang A."/>
            <person name="Saw J.H."/>
            <person name="Jorgensen S.L."/>
            <person name="Zaremba-Niedzwiedzka K."/>
            <person name="Martijn J."/>
            <person name="Lind A.E."/>
            <person name="van Eijk R."/>
            <person name="Schleper C."/>
            <person name="Guy L."/>
            <person name="Ettema T.J."/>
        </authorList>
    </citation>
    <scope>NUCLEOTIDE SEQUENCE</scope>
</reference>
<comment type="caution">
    <text evidence="1">The sequence shown here is derived from an EMBL/GenBank/DDBJ whole genome shotgun (WGS) entry which is preliminary data.</text>
</comment>
<accession>A0A0F9QWT7</accession>
<proteinExistence type="predicted"/>
<dbReference type="EMBL" id="LAZR01001305">
    <property type="protein sequence ID" value="KKN46919.1"/>
    <property type="molecule type" value="Genomic_DNA"/>
</dbReference>
<name>A0A0F9QWT7_9ZZZZ</name>
<feature type="non-terminal residue" evidence="1">
    <location>
        <position position="1"/>
    </location>
</feature>
<sequence length="53" mass="6029">IALLLFHNDDAEMCEILVQRSKILKERGILPKILSGLSEESKKYLKYSALGRP</sequence>
<dbReference type="AlphaFoldDB" id="A0A0F9QWT7"/>
<protein>
    <submittedName>
        <fullName evidence="1">Uncharacterized protein</fullName>
    </submittedName>
</protein>
<evidence type="ECO:0000313" key="1">
    <source>
        <dbReference type="EMBL" id="KKN46919.1"/>
    </source>
</evidence>
<gene>
    <name evidence="1" type="ORF">LCGC14_0668240</name>
</gene>
<organism evidence="1">
    <name type="scientific">marine sediment metagenome</name>
    <dbReference type="NCBI Taxonomy" id="412755"/>
    <lineage>
        <taxon>unclassified sequences</taxon>
        <taxon>metagenomes</taxon>
        <taxon>ecological metagenomes</taxon>
    </lineage>
</organism>